<proteinExistence type="predicted"/>
<dbReference type="EMBL" id="VORT01000008">
    <property type="protein sequence ID" value="TXD72558.1"/>
    <property type="molecule type" value="Genomic_DNA"/>
</dbReference>
<dbReference type="OrthoDB" id="795272at2"/>
<keyword evidence="2" id="KW-1185">Reference proteome</keyword>
<reference evidence="1 2" key="1">
    <citation type="submission" date="2019-08" db="EMBL/GenBank/DDBJ databases">
        <title>Genome of Aequorivita antarctica SW49 (type strain).</title>
        <authorList>
            <person name="Bowman J.P."/>
        </authorList>
    </citation>
    <scope>NUCLEOTIDE SEQUENCE [LARGE SCALE GENOMIC DNA]</scope>
    <source>
        <strain evidence="1 2">SW49</strain>
    </source>
</reference>
<dbReference type="RefSeq" id="WP_111844947.1">
    <property type="nucleotide sequence ID" value="NZ_UEGI01000011.1"/>
</dbReference>
<comment type="caution">
    <text evidence="1">The sequence shown here is derived from an EMBL/GenBank/DDBJ whole genome shotgun (WGS) entry which is preliminary data.</text>
</comment>
<evidence type="ECO:0008006" key="3">
    <source>
        <dbReference type="Google" id="ProtNLM"/>
    </source>
</evidence>
<dbReference type="Proteomes" id="UP000321497">
    <property type="component" value="Unassembled WGS sequence"/>
</dbReference>
<protein>
    <recommendedName>
        <fullName evidence="3">Lipoprotein</fullName>
    </recommendedName>
</protein>
<gene>
    <name evidence="1" type="ORF">ESU54_12145</name>
</gene>
<organism evidence="1 2">
    <name type="scientific">Aequorivita antarctica</name>
    <dbReference type="NCBI Taxonomy" id="153266"/>
    <lineage>
        <taxon>Bacteria</taxon>
        <taxon>Pseudomonadati</taxon>
        <taxon>Bacteroidota</taxon>
        <taxon>Flavobacteriia</taxon>
        <taxon>Flavobacteriales</taxon>
        <taxon>Flavobacteriaceae</taxon>
        <taxon>Aequorivita</taxon>
    </lineage>
</organism>
<evidence type="ECO:0000313" key="2">
    <source>
        <dbReference type="Proteomes" id="UP000321497"/>
    </source>
</evidence>
<dbReference type="PROSITE" id="PS51257">
    <property type="entry name" value="PROKAR_LIPOPROTEIN"/>
    <property type="match status" value="1"/>
</dbReference>
<dbReference type="AlphaFoldDB" id="A0A5C6YZ66"/>
<accession>A0A5C6YZ66</accession>
<sequence length="242" mass="28454">MRLITIISILLLLFSCSQRQERIQVVENNNLNQKQIDSVLDKYNFEYESLIFIDSTQQAILPITTQKPRGGSRLSSKSYEAESYPQYWNIIFYNIETGHTNLLTKSKMRISNYHANLRNSGPIISKSIIYKICDTDYDNDNQLTYKDPEQLFISVIDGSNLTRLSPLGEQIMDFQIVPDSDKIIFSTQRDTNEDLEFDKKDELIWYLIDLSKESKPIEIINKTERKEIENLYFKQWLVKNKK</sequence>
<evidence type="ECO:0000313" key="1">
    <source>
        <dbReference type="EMBL" id="TXD72558.1"/>
    </source>
</evidence>
<name>A0A5C6YZ66_9FLAO</name>